<keyword evidence="3 6" id="KW-0812">Transmembrane</keyword>
<evidence type="ECO:0000256" key="5">
    <source>
        <dbReference type="ARBA" id="ARBA00023136"/>
    </source>
</evidence>
<dbReference type="Pfam" id="PF05425">
    <property type="entry name" value="CopD"/>
    <property type="match status" value="1"/>
</dbReference>
<keyword evidence="4 6" id="KW-1133">Transmembrane helix</keyword>
<dbReference type="InterPro" id="IPR032694">
    <property type="entry name" value="CopC/D"/>
</dbReference>
<feature type="transmembrane region" description="Helical" evidence="6">
    <location>
        <begin position="205"/>
        <end position="223"/>
    </location>
</feature>
<name>A0A917CL01_9NOCA</name>
<dbReference type="InterPro" id="IPR008457">
    <property type="entry name" value="Cu-R_CopD_dom"/>
</dbReference>
<sequence length="300" mass="31594">MGRRYAAAAVVPTGLVGVAIGWALSQPLGPDSGSIVRVLSLLLGSTVLGFGALGLFSRPQWTSIAALSAGWAVAEAFLLALAAADVSGRRVWSVPVPAFLNFLQNISVGQIGVATLVCLIVITGVAVAAARSGAEWSTVLVVVLAAFASIARPISGHMSQQPFGSLLDVFHVLAASVWLGMLLAMALSLRSRRDWAQTLPRYSRIAFWCVVILSISGIANALIRLRTVDALVGTGYGHIVIAKSLLTVILVAGGWRLRRIWVSRIGDHRVREEESFRHAVIETAVMALAFGLAAALATTP</sequence>
<dbReference type="PANTHER" id="PTHR34820:SF4">
    <property type="entry name" value="INNER MEMBRANE PROTEIN YEBZ"/>
    <property type="match status" value="1"/>
</dbReference>
<evidence type="ECO:0000256" key="3">
    <source>
        <dbReference type="ARBA" id="ARBA00022692"/>
    </source>
</evidence>
<dbReference type="PANTHER" id="PTHR34820">
    <property type="entry name" value="INNER MEMBRANE PROTEIN YEBZ"/>
    <property type="match status" value="1"/>
</dbReference>
<accession>A0A917CL01</accession>
<keyword evidence="9" id="KW-1185">Reference proteome</keyword>
<organism evidence="8 9">
    <name type="scientific">Rhodococcoides trifolii</name>
    <dbReference type="NCBI Taxonomy" id="908250"/>
    <lineage>
        <taxon>Bacteria</taxon>
        <taxon>Bacillati</taxon>
        <taxon>Actinomycetota</taxon>
        <taxon>Actinomycetes</taxon>
        <taxon>Mycobacteriales</taxon>
        <taxon>Nocardiaceae</taxon>
        <taxon>Rhodococcoides</taxon>
    </lineage>
</organism>
<dbReference type="EMBL" id="BMCU01000001">
    <property type="protein sequence ID" value="GGF90769.1"/>
    <property type="molecule type" value="Genomic_DNA"/>
</dbReference>
<feature type="transmembrane region" description="Helical" evidence="6">
    <location>
        <begin position="235"/>
        <end position="255"/>
    </location>
</feature>
<dbReference type="GO" id="GO:0005886">
    <property type="term" value="C:plasma membrane"/>
    <property type="evidence" value="ECO:0007669"/>
    <property type="project" value="UniProtKB-SubCell"/>
</dbReference>
<keyword evidence="5 6" id="KW-0472">Membrane</keyword>
<feature type="transmembrane region" description="Helical" evidence="6">
    <location>
        <begin position="64"/>
        <end position="86"/>
    </location>
</feature>
<feature type="transmembrane region" description="Helical" evidence="6">
    <location>
        <begin position="35"/>
        <end position="57"/>
    </location>
</feature>
<feature type="domain" description="Copper resistance protein D" evidence="7">
    <location>
        <begin position="197"/>
        <end position="296"/>
    </location>
</feature>
<dbReference type="AlphaFoldDB" id="A0A917CL01"/>
<dbReference type="RefSeq" id="WP_229745706.1">
    <property type="nucleotide sequence ID" value="NZ_BMCU01000001.1"/>
</dbReference>
<evidence type="ECO:0000313" key="9">
    <source>
        <dbReference type="Proteomes" id="UP000654257"/>
    </source>
</evidence>
<feature type="transmembrane region" description="Helical" evidence="6">
    <location>
        <begin position="136"/>
        <end position="154"/>
    </location>
</feature>
<reference evidence="8" key="1">
    <citation type="journal article" date="2014" name="Int. J. Syst. Evol. Microbiol.">
        <title>Complete genome sequence of Corynebacterium casei LMG S-19264T (=DSM 44701T), isolated from a smear-ripened cheese.</title>
        <authorList>
            <consortium name="US DOE Joint Genome Institute (JGI-PGF)"/>
            <person name="Walter F."/>
            <person name="Albersmeier A."/>
            <person name="Kalinowski J."/>
            <person name="Ruckert C."/>
        </authorList>
    </citation>
    <scope>NUCLEOTIDE SEQUENCE</scope>
    <source>
        <strain evidence="8">CCM 7905</strain>
    </source>
</reference>
<dbReference type="GO" id="GO:0006825">
    <property type="term" value="P:copper ion transport"/>
    <property type="evidence" value="ECO:0007669"/>
    <property type="project" value="InterPro"/>
</dbReference>
<feature type="transmembrane region" description="Helical" evidence="6">
    <location>
        <begin position="166"/>
        <end position="184"/>
    </location>
</feature>
<reference evidence="8" key="2">
    <citation type="submission" date="2020-09" db="EMBL/GenBank/DDBJ databases">
        <authorList>
            <person name="Sun Q."/>
            <person name="Sedlacek I."/>
        </authorList>
    </citation>
    <scope>NUCLEOTIDE SEQUENCE</scope>
    <source>
        <strain evidence="8">CCM 7905</strain>
    </source>
</reference>
<feature type="transmembrane region" description="Helical" evidence="6">
    <location>
        <begin position="276"/>
        <end position="297"/>
    </location>
</feature>
<keyword evidence="2" id="KW-1003">Cell membrane</keyword>
<dbReference type="Proteomes" id="UP000654257">
    <property type="component" value="Unassembled WGS sequence"/>
</dbReference>
<gene>
    <name evidence="8" type="ORF">GCM10007304_00860</name>
</gene>
<comment type="subcellular location">
    <subcellularLocation>
        <location evidence="1">Cell membrane</location>
        <topology evidence="1">Multi-pass membrane protein</topology>
    </subcellularLocation>
</comment>
<evidence type="ECO:0000256" key="6">
    <source>
        <dbReference type="SAM" id="Phobius"/>
    </source>
</evidence>
<evidence type="ECO:0000256" key="4">
    <source>
        <dbReference type="ARBA" id="ARBA00022989"/>
    </source>
</evidence>
<feature type="transmembrane region" description="Helical" evidence="6">
    <location>
        <begin position="106"/>
        <end position="129"/>
    </location>
</feature>
<evidence type="ECO:0000313" key="8">
    <source>
        <dbReference type="EMBL" id="GGF90769.1"/>
    </source>
</evidence>
<comment type="caution">
    <text evidence="8">The sequence shown here is derived from an EMBL/GenBank/DDBJ whole genome shotgun (WGS) entry which is preliminary data.</text>
</comment>
<evidence type="ECO:0000256" key="2">
    <source>
        <dbReference type="ARBA" id="ARBA00022475"/>
    </source>
</evidence>
<proteinExistence type="predicted"/>
<evidence type="ECO:0000256" key="1">
    <source>
        <dbReference type="ARBA" id="ARBA00004651"/>
    </source>
</evidence>
<evidence type="ECO:0000259" key="7">
    <source>
        <dbReference type="Pfam" id="PF05425"/>
    </source>
</evidence>
<protein>
    <recommendedName>
        <fullName evidence="7">Copper resistance protein D domain-containing protein</fullName>
    </recommendedName>
</protein>